<reference evidence="2" key="1">
    <citation type="submission" date="2021-11" db="EMBL/GenBank/DDBJ databases">
        <authorList>
            <person name="Schell T."/>
        </authorList>
    </citation>
    <scope>NUCLEOTIDE SEQUENCE</scope>
    <source>
        <strain evidence="2">M5</strain>
    </source>
</reference>
<comment type="caution">
    <text evidence="2">The sequence shown here is derived from an EMBL/GenBank/DDBJ whole genome shotgun (WGS) entry which is preliminary data.</text>
</comment>
<feature type="region of interest" description="Disordered" evidence="1">
    <location>
        <begin position="1"/>
        <end position="27"/>
    </location>
</feature>
<keyword evidence="3" id="KW-1185">Reference proteome</keyword>
<feature type="compositionally biased region" description="Low complexity" evidence="1">
    <location>
        <begin position="259"/>
        <end position="270"/>
    </location>
</feature>
<sequence length="270" mass="27687">MPPFGSGNAGNSAGTTSVTSSSNVGTAGQTAVDPLCSPASLFVSTDSGRWGVASGLSPLGSSGGGMSLAGFGSPSLSQLNQLSNALNNHHNSHHPSTQSGGGGGGIMSTSSLMNSPGYQTAYSSTTNGRLSSSSSIQTGLNDFVGSTGNRHLTGNGNNAMEQQQQLTAESLAAQNLVNSYVKNVNGYSGYEQLLQLSTNGNYFQDCLNSHSQHPHPHPHHHISHSNRPQGGAGGQRHLLVTSNDKDPGAGATDSNSYENNNQQQQLSPPI</sequence>
<dbReference type="AlphaFoldDB" id="A0A8J2WKD8"/>
<feature type="compositionally biased region" description="Basic residues" evidence="1">
    <location>
        <begin position="212"/>
        <end position="224"/>
    </location>
</feature>
<dbReference type="Proteomes" id="UP000789390">
    <property type="component" value="Unassembled WGS sequence"/>
</dbReference>
<dbReference type="OrthoDB" id="6159439at2759"/>
<evidence type="ECO:0000313" key="3">
    <source>
        <dbReference type="Proteomes" id="UP000789390"/>
    </source>
</evidence>
<name>A0A8J2WKD8_9CRUS</name>
<feature type="compositionally biased region" description="Low complexity" evidence="1">
    <location>
        <begin position="9"/>
        <end position="27"/>
    </location>
</feature>
<dbReference type="EMBL" id="CAKKLH010000207">
    <property type="protein sequence ID" value="CAH0105956.1"/>
    <property type="molecule type" value="Genomic_DNA"/>
</dbReference>
<organism evidence="2 3">
    <name type="scientific">Daphnia galeata</name>
    <dbReference type="NCBI Taxonomy" id="27404"/>
    <lineage>
        <taxon>Eukaryota</taxon>
        <taxon>Metazoa</taxon>
        <taxon>Ecdysozoa</taxon>
        <taxon>Arthropoda</taxon>
        <taxon>Crustacea</taxon>
        <taxon>Branchiopoda</taxon>
        <taxon>Diplostraca</taxon>
        <taxon>Cladocera</taxon>
        <taxon>Anomopoda</taxon>
        <taxon>Daphniidae</taxon>
        <taxon>Daphnia</taxon>
    </lineage>
</organism>
<feature type="region of interest" description="Disordered" evidence="1">
    <location>
        <begin position="207"/>
        <end position="270"/>
    </location>
</feature>
<evidence type="ECO:0000313" key="2">
    <source>
        <dbReference type="EMBL" id="CAH0105956.1"/>
    </source>
</evidence>
<accession>A0A8J2WKD8</accession>
<evidence type="ECO:0000256" key="1">
    <source>
        <dbReference type="SAM" id="MobiDB-lite"/>
    </source>
</evidence>
<gene>
    <name evidence="2" type="ORF">DGAL_LOCUS9101</name>
</gene>
<protein>
    <submittedName>
        <fullName evidence="2">Uncharacterized protein</fullName>
    </submittedName>
</protein>
<feature type="region of interest" description="Disordered" evidence="1">
    <location>
        <begin position="86"/>
        <end position="110"/>
    </location>
</feature>
<proteinExistence type="predicted"/>